<reference evidence="9" key="1">
    <citation type="journal article" date="2014" name="Int. J. Syst. Evol. Microbiol.">
        <title>Complete genome sequence of Corynebacterium casei LMG S-19264T (=DSM 44701T), isolated from a smear-ripened cheese.</title>
        <authorList>
            <consortium name="US DOE Joint Genome Institute (JGI-PGF)"/>
            <person name="Walter F."/>
            <person name="Albersmeier A."/>
            <person name="Kalinowski J."/>
            <person name="Ruckert C."/>
        </authorList>
    </citation>
    <scope>NUCLEOTIDE SEQUENCE</scope>
    <source>
        <strain evidence="9">CGMCC 1.16134</strain>
    </source>
</reference>
<dbReference type="EMBL" id="BMKR01000002">
    <property type="protein sequence ID" value="GGF62971.1"/>
    <property type="molecule type" value="Genomic_DNA"/>
</dbReference>
<keyword evidence="5 8" id="KW-0812">Transmembrane</keyword>
<evidence type="ECO:0000256" key="1">
    <source>
        <dbReference type="ARBA" id="ARBA00004651"/>
    </source>
</evidence>
<gene>
    <name evidence="9" type="primary">fhuG2</name>
    <name evidence="9" type="ORF">GCM10010912_05090</name>
</gene>
<dbReference type="SUPFAM" id="SSF81345">
    <property type="entry name" value="ABC transporter involved in vitamin B12 uptake, BtuC"/>
    <property type="match status" value="1"/>
</dbReference>
<dbReference type="PANTHER" id="PTHR30472">
    <property type="entry name" value="FERRIC ENTEROBACTIN TRANSPORT SYSTEM PERMEASE PROTEIN"/>
    <property type="match status" value="1"/>
</dbReference>
<dbReference type="FunFam" id="1.10.3470.10:FF:000001">
    <property type="entry name" value="Vitamin B12 ABC transporter permease BtuC"/>
    <property type="match status" value="1"/>
</dbReference>
<dbReference type="Pfam" id="PF01032">
    <property type="entry name" value="FecCD"/>
    <property type="match status" value="1"/>
</dbReference>
<evidence type="ECO:0000256" key="3">
    <source>
        <dbReference type="ARBA" id="ARBA00022448"/>
    </source>
</evidence>
<keyword evidence="4" id="KW-1003">Cell membrane</keyword>
<evidence type="ECO:0000256" key="6">
    <source>
        <dbReference type="ARBA" id="ARBA00022989"/>
    </source>
</evidence>
<accession>A0A917F9P4</accession>
<dbReference type="Gene3D" id="1.10.3470.10">
    <property type="entry name" value="ABC transporter involved in vitamin B12 uptake, BtuC"/>
    <property type="match status" value="1"/>
</dbReference>
<comment type="subcellular location">
    <subcellularLocation>
        <location evidence="1">Cell membrane</location>
        <topology evidence="1">Multi-pass membrane protein</topology>
    </subcellularLocation>
</comment>
<reference evidence="9" key="2">
    <citation type="submission" date="2020-09" db="EMBL/GenBank/DDBJ databases">
        <authorList>
            <person name="Sun Q."/>
            <person name="Zhou Y."/>
        </authorList>
    </citation>
    <scope>NUCLEOTIDE SEQUENCE</scope>
    <source>
        <strain evidence="9">CGMCC 1.16134</strain>
    </source>
</reference>
<dbReference type="InterPro" id="IPR000522">
    <property type="entry name" value="ABC_transptr_permease_BtuC"/>
</dbReference>
<feature type="transmembrane region" description="Helical" evidence="8">
    <location>
        <begin position="321"/>
        <end position="340"/>
    </location>
</feature>
<dbReference type="GO" id="GO:0022857">
    <property type="term" value="F:transmembrane transporter activity"/>
    <property type="evidence" value="ECO:0007669"/>
    <property type="project" value="InterPro"/>
</dbReference>
<dbReference type="Proteomes" id="UP000637643">
    <property type="component" value="Unassembled WGS sequence"/>
</dbReference>
<dbReference type="GO" id="GO:0033214">
    <property type="term" value="P:siderophore-iron import into cell"/>
    <property type="evidence" value="ECO:0007669"/>
    <property type="project" value="TreeGrafter"/>
</dbReference>
<keyword evidence="3" id="KW-0813">Transport</keyword>
<keyword evidence="10" id="KW-1185">Reference proteome</keyword>
<evidence type="ECO:0000313" key="9">
    <source>
        <dbReference type="EMBL" id="GGF62971.1"/>
    </source>
</evidence>
<name>A0A917F9P4_9BACL</name>
<feature type="transmembrane region" description="Helical" evidence="8">
    <location>
        <begin position="251"/>
        <end position="280"/>
    </location>
</feature>
<keyword evidence="7 8" id="KW-0472">Membrane</keyword>
<proteinExistence type="inferred from homology"/>
<sequence>MSKYSLTPYEKRQPHWGVTLLSVLGLLIVVIVVVSMNTGYMRLSPSEVLHTLSGQGTPQQKLILFDFRLPRIVISLLVGAGFAVSGCILQSLSRNPLAEPATLGISAGAGFAVILFISFVPASSAASIFMLPLLALAGAGLTAALIYVLAFRREEGLSPTRLVLIGIAVAAGINAFQLVLALRLDPENYQFVAIWMAGKIWGGDWRFVQALLPWILILVPFSIYKARVLNVLNLGDQTSTGLGAPVERERLLLLATAVALAGACVSVSGGIGFVGLIGPHLARRLVGPRHQILLPACALIGGLLLLTADTLGRWILQPSEIPAGVVVAIIGAPYFLYLLAKSRA</sequence>
<dbReference type="GO" id="GO:0005886">
    <property type="term" value="C:plasma membrane"/>
    <property type="evidence" value="ECO:0007669"/>
    <property type="project" value="UniProtKB-SubCell"/>
</dbReference>
<evidence type="ECO:0000256" key="7">
    <source>
        <dbReference type="ARBA" id="ARBA00023136"/>
    </source>
</evidence>
<feature type="transmembrane region" description="Helical" evidence="8">
    <location>
        <begin position="69"/>
        <end position="91"/>
    </location>
</feature>
<feature type="transmembrane region" description="Helical" evidence="8">
    <location>
        <begin position="15"/>
        <end position="34"/>
    </location>
</feature>
<feature type="transmembrane region" description="Helical" evidence="8">
    <location>
        <begin position="162"/>
        <end position="184"/>
    </location>
</feature>
<feature type="transmembrane region" description="Helical" evidence="8">
    <location>
        <begin position="129"/>
        <end position="150"/>
    </location>
</feature>
<dbReference type="AlphaFoldDB" id="A0A917F9P4"/>
<keyword evidence="6 8" id="KW-1133">Transmembrane helix</keyword>
<organism evidence="9 10">
    <name type="scientific">Paenibacillus albidus</name>
    <dbReference type="NCBI Taxonomy" id="2041023"/>
    <lineage>
        <taxon>Bacteria</taxon>
        <taxon>Bacillati</taxon>
        <taxon>Bacillota</taxon>
        <taxon>Bacilli</taxon>
        <taxon>Bacillales</taxon>
        <taxon>Paenibacillaceae</taxon>
        <taxon>Paenibacillus</taxon>
    </lineage>
</organism>
<dbReference type="PANTHER" id="PTHR30472:SF64">
    <property type="entry name" value="IRON(3+)-HYDROXAMATE IMPORT SYSTEM PERMEASE PROTEIN FHUG"/>
    <property type="match status" value="1"/>
</dbReference>
<feature type="transmembrane region" description="Helical" evidence="8">
    <location>
        <begin position="103"/>
        <end position="122"/>
    </location>
</feature>
<feature type="transmembrane region" description="Helical" evidence="8">
    <location>
        <begin position="292"/>
        <end position="315"/>
    </location>
</feature>
<evidence type="ECO:0000256" key="2">
    <source>
        <dbReference type="ARBA" id="ARBA00007935"/>
    </source>
</evidence>
<comment type="similarity">
    <text evidence="2">Belongs to the binding-protein-dependent transport system permease family. FecCD subfamily.</text>
</comment>
<protein>
    <submittedName>
        <fullName evidence="9">Iron ABC transporter permease</fullName>
    </submittedName>
</protein>
<evidence type="ECO:0000256" key="4">
    <source>
        <dbReference type="ARBA" id="ARBA00022475"/>
    </source>
</evidence>
<evidence type="ECO:0000256" key="5">
    <source>
        <dbReference type="ARBA" id="ARBA00022692"/>
    </source>
</evidence>
<dbReference type="CDD" id="cd06550">
    <property type="entry name" value="TM_ABC_iron-siderophores_like"/>
    <property type="match status" value="1"/>
</dbReference>
<evidence type="ECO:0000313" key="10">
    <source>
        <dbReference type="Proteomes" id="UP000637643"/>
    </source>
</evidence>
<evidence type="ECO:0000256" key="8">
    <source>
        <dbReference type="SAM" id="Phobius"/>
    </source>
</evidence>
<comment type="caution">
    <text evidence="9">The sequence shown here is derived from an EMBL/GenBank/DDBJ whole genome shotgun (WGS) entry which is preliminary data.</text>
</comment>
<feature type="transmembrane region" description="Helical" evidence="8">
    <location>
        <begin position="205"/>
        <end position="224"/>
    </location>
</feature>
<dbReference type="InterPro" id="IPR037294">
    <property type="entry name" value="ABC_BtuC-like"/>
</dbReference>